<reference evidence="2 3" key="1">
    <citation type="submission" date="2019-05" db="EMBL/GenBank/DDBJ databases">
        <title>Another draft genome of Portunus trituberculatus and its Hox gene families provides insights of decapod evolution.</title>
        <authorList>
            <person name="Jeong J.-H."/>
            <person name="Song I."/>
            <person name="Kim S."/>
            <person name="Choi T."/>
            <person name="Kim D."/>
            <person name="Ryu S."/>
            <person name="Kim W."/>
        </authorList>
    </citation>
    <scope>NUCLEOTIDE SEQUENCE [LARGE SCALE GENOMIC DNA]</scope>
    <source>
        <tissue evidence="2">Muscle</tissue>
    </source>
</reference>
<dbReference type="AlphaFoldDB" id="A0A5B7EQC2"/>
<feature type="region of interest" description="Disordered" evidence="1">
    <location>
        <begin position="1"/>
        <end position="23"/>
    </location>
</feature>
<protein>
    <submittedName>
        <fullName evidence="2">Uncharacterized protein</fullName>
    </submittedName>
</protein>
<sequence>MNHSRASPRVLQHQGSGGGRGQAGVPSVMIDSVIFYLVIKPQLLVQVPRLNWDGQVTRPRSAAPSQFKSISILEPATFFRRRGRGPLNEPIGGK</sequence>
<evidence type="ECO:0000313" key="3">
    <source>
        <dbReference type="Proteomes" id="UP000324222"/>
    </source>
</evidence>
<evidence type="ECO:0000313" key="2">
    <source>
        <dbReference type="EMBL" id="MPC35426.1"/>
    </source>
</evidence>
<comment type="caution">
    <text evidence="2">The sequence shown here is derived from an EMBL/GenBank/DDBJ whole genome shotgun (WGS) entry which is preliminary data.</text>
</comment>
<organism evidence="2 3">
    <name type="scientific">Portunus trituberculatus</name>
    <name type="common">Swimming crab</name>
    <name type="synonym">Neptunus trituberculatus</name>
    <dbReference type="NCBI Taxonomy" id="210409"/>
    <lineage>
        <taxon>Eukaryota</taxon>
        <taxon>Metazoa</taxon>
        <taxon>Ecdysozoa</taxon>
        <taxon>Arthropoda</taxon>
        <taxon>Crustacea</taxon>
        <taxon>Multicrustacea</taxon>
        <taxon>Malacostraca</taxon>
        <taxon>Eumalacostraca</taxon>
        <taxon>Eucarida</taxon>
        <taxon>Decapoda</taxon>
        <taxon>Pleocyemata</taxon>
        <taxon>Brachyura</taxon>
        <taxon>Eubrachyura</taxon>
        <taxon>Portunoidea</taxon>
        <taxon>Portunidae</taxon>
        <taxon>Portuninae</taxon>
        <taxon>Portunus</taxon>
    </lineage>
</organism>
<gene>
    <name evidence="2" type="ORF">E2C01_028848</name>
</gene>
<dbReference type="EMBL" id="VSRR010003273">
    <property type="protein sequence ID" value="MPC35426.1"/>
    <property type="molecule type" value="Genomic_DNA"/>
</dbReference>
<proteinExistence type="predicted"/>
<dbReference type="Proteomes" id="UP000324222">
    <property type="component" value="Unassembled WGS sequence"/>
</dbReference>
<accession>A0A5B7EQC2</accession>
<evidence type="ECO:0000256" key="1">
    <source>
        <dbReference type="SAM" id="MobiDB-lite"/>
    </source>
</evidence>
<keyword evidence="3" id="KW-1185">Reference proteome</keyword>
<name>A0A5B7EQC2_PORTR</name>